<gene>
    <name evidence="2" type="ORF">CSSPTR1EN2_LOCUS22921</name>
</gene>
<dbReference type="Pfam" id="PF05096">
    <property type="entry name" value="Glu_cyclase_2"/>
    <property type="match status" value="1"/>
</dbReference>
<dbReference type="PANTHER" id="PTHR31270">
    <property type="entry name" value="GLUTAMINYL-PEPTIDE CYCLOTRANSFERASE"/>
    <property type="match status" value="1"/>
</dbReference>
<dbReference type="SUPFAM" id="SSF50969">
    <property type="entry name" value="YVTN repeat-like/Quinoprotein amine dehydrogenase"/>
    <property type="match status" value="1"/>
</dbReference>
<name>A0ABP0V2A0_9BRYO</name>
<keyword evidence="1" id="KW-1133">Transmembrane helix</keyword>
<dbReference type="EMBL" id="OZ019901">
    <property type="protein sequence ID" value="CAK9236496.1"/>
    <property type="molecule type" value="Genomic_DNA"/>
</dbReference>
<keyword evidence="3" id="KW-1185">Reference proteome</keyword>
<evidence type="ECO:0000256" key="1">
    <source>
        <dbReference type="SAM" id="Phobius"/>
    </source>
</evidence>
<organism evidence="2 3">
    <name type="scientific">Sphagnum troendelagicum</name>
    <dbReference type="NCBI Taxonomy" id="128251"/>
    <lineage>
        <taxon>Eukaryota</taxon>
        <taxon>Viridiplantae</taxon>
        <taxon>Streptophyta</taxon>
        <taxon>Embryophyta</taxon>
        <taxon>Bryophyta</taxon>
        <taxon>Sphagnophytina</taxon>
        <taxon>Sphagnopsida</taxon>
        <taxon>Sphagnales</taxon>
        <taxon>Sphagnaceae</taxon>
        <taxon>Sphagnum</taxon>
    </lineage>
</organism>
<dbReference type="InterPro" id="IPR011044">
    <property type="entry name" value="Quino_amine_DH_bsu"/>
</dbReference>
<keyword evidence="1" id="KW-0472">Membrane</keyword>
<dbReference type="Proteomes" id="UP001497512">
    <property type="component" value="Chromosome 9"/>
</dbReference>
<evidence type="ECO:0008006" key="4">
    <source>
        <dbReference type="Google" id="ProtNLM"/>
    </source>
</evidence>
<keyword evidence="1" id="KW-0812">Transmembrane</keyword>
<evidence type="ECO:0000313" key="3">
    <source>
        <dbReference type="Proteomes" id="UP001497512"/>
    </source>
</evidence>
<sequence length="341" mass="37935">MGAVKSRSKKREGAASVAARRAVDVGGVAAMGKGGKGRGSNLSVTAVSDTFLPVRVALVCLILFVGVAAAFLYSRGRVSFLSLEKVDKTIHVYGYEIVHEFPHDPTAFTQGLFYDGNETFYESTGLYGKSSVRKVDVTTGKVLQNRWMHNSVFGEGLTLWDSRLLQVSWRTTKGIIYDKSTLTPVGSFDHPMRDGWGLTTDGEHIIGSDGTANLYFMDPSTFKEVRIITVQDEGQSVTRLNELEYIGNEIWSNVFMTECIARISPKDGKVIGWLLMHGLRRSLLDAGFKRIDVLNGIAWDNMTARLFVTGKLWPKVFEIRMIDQTSDPDTNMEKVRKSCIR</sequence>
<protein>
    <recommendedName>
        <fullName evidence="4">Glutamine cyclotransferase</fullName>
    </recommendedName>
</protein>
<dbReference type="InterPro" id="IPR007788">
    <property type="entry name" value="QCT"/>
</dbReference>
<evidence type="ECO:0000313" key="2">
    <source>
        <dbReference type="EMBL" id="CAK9236496.1"/>
    </source>
</evidence>
<accession>A0ABP0V2A0</accession>
<dbReference type="PANTHER" id="PTHR31270:SF1">
    <property type="entry name" value="GLUTAMINYL-PEPTIDE CYCLOTRANSFERASE"/>
    <property type="match status" value="1"/>
</dbReference>
<reference evidence="2" key="1">
    <citation type="submission" date="2024-02" db="EMBL/GenBank/DDBJ databases">
        <authorList>
            <consortium name="ELIXIR-Norway"/>
            <consortium name="Elixir Norway"/>
        </authorList>
    </citation>
    <scope>NUCLEOTIDE SEQUENCE</scope>
</reference>
<proteinExistence type="predicted"/>
<feature type="transmembrane region" description="Helical" evidence="1">
    <location>
        <begin position="52"/>
        <end position="73"/>
    </location>
</feature>